<protein>
    <submittedName>
        <fullName evidence="2">Uncharacterized protein</fullName>
    </submittedName>
</protein>
<gene>
    <name evidence="2" type="ORF">PG997_001490</name>
</gene>
<feature type="region of interest" description="Disordered" evidence="1">
    <location>
        <begin position="34"/>
        <end position="61"/>
    </location>
</feature>
<accession>A0ABR1XDN6</accession>
<evidence type="ECO:0000313" key="2">
    <source>
        <dbReference type="EMBL" id="KAK8094805.1"/>
    </source>
</evidence>
<keyword evidence="3" id="KW-1185">Reference proteome</keyword>
<evidence type="ECO:0000313" key="3">
    <source>
        <dbReference type="Proteomes" id="UP001433268"/>
    </source>
</evidence>
<reference evidence="2 3" key="1">
    <citation type="submission" date="2023-01" db="EMBL/GenBank/DDBJ databases">
        <title>Analysis of 21 Apiospora genomes using comparative genomics revels a genus with tremendous synthesis potential of carbohydrate active enzymes and secondary metabolites.</title>
        <authorList>
            <person name="Sorensen T."/>
        </authorList>
    </citation>
    <scope>NUCLEOTIDE SEQUENCE [LARGE SCALE GENOMIC DNA]</scope>
    <source>
        <strain evidence="2 3">CBS 114990</strain>
    </source>
</reference>
<organism evidence="2 3">
    <name type="scientific">Apiospora hydei</name>
    <dbReference type="NCBI Taxonomy" id="1337664"/>
    <lineage>
        <taxon>Eukaryota</taxon>
        <taxon>Fungi</taxon>
        <taxon>Dikarya</taxon>
        <taxon>Ascomycota</taxon>
        <taxon>Pezizomycotina</taxon>
        <taxon>Sordariomycetes</taxon>
        <taxon>Xylariomycetidae</taxon>
        <taxon>Amphisphaeriales</taxon>
        <taxon>Apiosporaceae</taxon>
        <taxon>Apiospora</taxon>
    </lineage>
</organism>
<dbReference type="Proteomes" id="UP001433268">
    <property type="component" value="Unassembled WGS sequence"/>
</dbReference>
<proteinExistence type="predicted"/>
<sequence>MGSARANPIHVNNNDQEQVIEAGPANVAMAKHVESKKHEELKQHDDTKKDCLDQSQTQARGTQKIKNMGSFFTLDLHTRDHLWDSMKLKLPKYEGCESWVLPFPAHLNFTQLVIARCNDARELLDSRLVRIVFRIHVDVNGKEIGHDILLTPCSCFIAPTDLRLHGALMDAWWKLCRWEARLAAGEQVKLLDHLKHELQIEVQQKRGRTL</sequence>
<evidence type="ECO:0000256" key="1">
    <source>
        <dbReference type="SAM" id="MobiDB-lite"/>
    </source>
</evidence>
<dbReference type="GeneID" id="92038865"/>
<dbReference type="EMBL" id="JAQQWN010000002">
    <property type="protein sequence ID" value="KAK8094805.1"/>
    <property type="molecule type" value="Genomic_DNA"/>
</dbReference>
<dbReference type="RefSeq" id="XP_066675578.1">
    <property type="nucleotide sequence ID" value="XM_066805805.1"/>
</dbReference>
<feature type="compositionally biased region" description="Basic and acidic residues" evidence="1">
    <location>
        <begin position="34"/>
        <end position="52"/>
    </location>
</feature>
<name>A0ABR1XDN6_9PEZI</name>
<comment type="caution">
    <text evidence="2">The sequence shown here is derived from an EMBL/GenBank/DDBJ whole genome shotgun (WGS) entry which is preliminary data.</text>
</comment>